<dbReference type="STRING" id="313628.LNTAR_23809"/>
<evidence type="ECO:0000313" key="2">
    <source>
        <dbReference type="EMBL" id="EDM25549.1"/>
    </source>
</evidence>
<dbReference type="RefSeq" id="WP_007280704.1">
    <property type="nucleotide sequence ID" value="NZ_ABCK01000028.1"/>
</dbReference>
<dbReference type="Proteomes" id="UP000004947">
    <property type="component" value="Unassembled WGS sequence"/>
</dbReference>
<sequence length="209" mass="25209">MKKKKIRKLYYKFILEHQCPPPKLKSFLRFAHLTKDEFYEKYKSLRDVELDIWKHGLNDVLSHLGASPEFMSYKQRDRGLAFMYSWFEFMDENSSYFKNCSSLDSSDFMYGSNDFKKLLKCFMNKLLKEGMACQEFKDRGMNNKHMCDFFTGLFFMNLKQWGKCDGKKNHKQEEYMDALIEKSMIFFFDTLAPNLFDTFIDLMKHRRSK</sequence>
<dbReference type="Pfam" id="PF17931">
    <property type="entry name" value="TetR_C_23"/>
    <property type="match status" value="1"/>
</dbReference>
<feature type="domain" description="Tetracyclin repressor-like C-terminal" evidence="1">
    <location>
        <begin position="80"/>
        <end position="204"/>
    </location>
</feature>
<accession>A6DS89</accession>
<protein>
    <recommendedName>
        <fullName evidence="1">Tetracyclin repressor-like C-terminal domain-containing protein</fullName>
    </recommendedName>
</protein>
<proteinExistence type="predicted"/>
<dbReference type="AlphaFoldDB" id="A6DS89"/>
<dbReference type="OrthoDB" id="977687at2"/>
<keyword evidence="3" id="KW-1185">Reference proteome</keyword>
<dbReference type="EMBL" id="ABCK01000028">
    <property type="protein sequence ID" value="EDM25549.1"/>
    <property type="molecule type" value="Genomic_DNA"/>
</dbReference>
<gene>
    <name evidence="2" type="ORF">LNTAR_23809</name>
</gene>
<organism evidence="2 3">
    <name type="scientific">Lentisphaera araneosa HTCC2155</name>
    <dbReference type="NCBI Taxonomy" id="313628"/>
    <lineage>
        <taxon>Bacteria</taxon>
        <taxon>Pseudomonadati</taxon>
        <taxon>Lentisphaerota</taxon>
        <taxon>Lentisphaeria</taxon>
        <taxon>Lentisphaerales</taxon>
        <taxon>Lentisphaeraceae</taxon>
        <taxon>Lentisphaera</taxon>
    </lineage>
</organism>
<evidence type="ECO:0000313" key="3">
    <source>
        <dbReference type="Proteomes" id="UP000004947"/>
    </source>
</evidence>
<name>A6DS89_9BACT</name>
<comment type="caution">
    <text evidence="2">The sequence shown here is derived from an EMBL/GenBank/DDBJ whole genome shotgun (WGS) entry which is preliminary data.</text>
</comment>
<evidence type="ECO:0000259" key="1">
    <source>
        <dbReference type="Pfam" id="PF17931"/>
    </source>
</evidence>
<reference evidence="2 3" key="1">
    <citation type="journal article" date="2010" name="J. Bacteriol.">
        <title>Genome sequence of Lentisphaera araneosa HTCC2155T, the type species of the order Lentisphaerales in the phylum Lentisphaerae.</title>
        <authorList>
            <person name="Thrash J.C."/>
            <person name="Cho J.C."/>
            <person name="Vergin K.L."/>
            <person name="Morris R.M."/>
            <person name="Giovannoni S.J."/>
        </authorList>
    </citation>
    <scope>NUCLEOTIDE SEQUENCE [LARGE SCALE GENOMIC DNA]</scope>
    <source>
        <strain evidence="2 3">HTCC2155</strain>
    </source>
</reference>
<dbReference type="InterPro" id="IPR041673">
    <property type="entry name" value="TetR_C_23"/>
</dbReference>